<evidence type="ECO:0000256" key="4">
    <source>
        <dbReference type="ARBA" id="ARBA00022989"/>
    </source>
</evidence>
<proteinExistence type="predicted"/>
<evidence type="ECO:0000256" key="1">
    <source>
        <dbReference type="ARBA" id="ARBA00004651"/>
    </source>
</evidence>
<accession>A0A0H2UI50</accession>
<dbReference type="PANTHER" id="PTHR42643:SF32">
    <property type="entry name" value="IONOTROPIC RECEPTOR 31A, ISOFORM C-RELATED"/>
    <property type="match status" value="1"/>
</dbReference>
<dbReference type="VEuPathDB" id="VectorBase:RPRC017346"/>
<dbReference type="InterPro" id="IPR052192">
    <property type="entry name" value="Insect_Ionotropic_Sensory_Rcpt"/>
</dbReference>
<evidence type="ECO:0000256" key="2">
    <source>
        <dbReference type="ARBA" id="ARBA00022475"/>
    </source>
</evidence>
<keyword evidence="5" id="KW-0472">Membrane</keyword>
<evidence type="ECO:0000256" key="7">
    <source>
        <dbReference type="ARBA" id="ARBA00023180"/>
    </source>
</evidence>
<dbReference type="SUPFAM" id="SSF53850">
    <property type="entry name" value="Periplasmic binding protein-like II"/>
    <property type="match status" value="1"/>
</dbReference>
<evidence type="ECO:0000313" key="9">
    <source>
        <dbReference type="Proteomes" id="UP000015103"/>
    </source>
</evidence>
<dbReference type="GO" id="GO:0005886">
    <property type="term" value="C:plasma membrane"/>
    <property type="evidence" value="ECO:0007669"/>
    <property type="project" value="UniProtKB-SubCell"/>
</dbReference>
<evidence type="ECO:0000256" key="3">
    <source>
        <dbReference type="ARBA" id="ARBA00022692"/>
    </source>
</evidence>
<name>A0A0H2UI50_RHOPR</name>
<keyword evidence="9" id="KW-1185">Reference proteome</keyword>
<keyword evidence="6" id="KW-0675">Receptor</keyword>
<dbReference type="Proteomes" id="UP000015103">
    <property type="component" value="Unassembled WGS sequence"/>
</dbReference>
<evidence type="ECO:0000313" key="8">
    <source>
        <dbReference type="EnsemblMetazoa" id="RPRC017346-PA"/>
    </source>
</evidence>
<dbReference type="PANTHER" id="PTHR42643">
    <property type="entry name" value="IONOTROPIC RECEPTOR 20A-RELATED"/>
    <property type="match status" value="1"/>
</dbReference>
<dbReference type="OMA" id="WNESSEF"/>
<keyword evidence="3" id="KW-0812">Transmembrane</keyword>
<dbReference type="AlphaFoldDB" id="A0A0H2UI50"/>
<keyword evidence="4" id="KW-1133">Transmembrane helix</keyword>
<keyword evidence="7" id="KW-0325">Glycoprotein</keyword>
<protein>
    <submittedName>
        <fullName evidence="8">Uncharacterized protein</fullName>
    </submittedName>
</protein>
<dbReference type="EMBL" id="ACPB03013217">
    <property type="status" value="NOT_ANNOTATED_CDS"/>
    <property type="molecule type" value="Genomic_DNA"/>
</dbReference>
<dbReference type="Gene3D" id="1.10.287.70">
    <property type="match status" value="1"/>
</dbReference>
<dbReference type="EnsemblMetazoa" id="RPRC017346-RA">
    <property type="protein sequence ID" value="RPRC017346-PA"/>
    <property type="gene ID" value="RPRC017346"/>
</dbReference>
<evidence type="ECO:0000256" key="5">
    <source>
        <dbReference type="ARBA" id="ARBA00023136"/>
    </source>
</evidence>
<evidence type="ECO:0000256" key="6">
    <source>
        <dbReference type="ARBA" id="ARBA00023170"/>
    </source>
</evidence>
<sequence length="610" mass="70519">MIFPKEYFLIIFLNYANLGMASSNAPVKFVRNYFLFKNINSVNLICCSKEESFSLIDYLSKNSSFLTMHKYTSVVNSTNYWFYNSMKNTAIQRIGIYVNLNCEFSAEMLEKHFFTYYSAGNYSWIFWSENYEEGFKKIENIKIQWNSDIFLAIPGIRMYKIHRILHSTAISLPIYASWNESSEFNFYQVNNIHNLKGLLVRAFITIKNWQNETNVSESKLLNRYVDDPSEILPKLSYTVHNLLAEIYNFSWNLSLSFNKLNSNYLNQNDAEGQFLALQSGLVDVGLNLNQLTSKINAVDVIPSICKFRQGFVFRHPIIFTEATDLLRPFSTKVWLCLTITIFLCAIGLRIIFLHRSNEEICESSLSISILDSVGVLCQQGISSPSMKTSARIAHVSLLLLGSWVFAFYNAAIVILLLSPYQRYINSVDLLMKKQFVLGAEDLPYNRYYLGMNYDTRAQMVYDLKLKGETPEKDKFYKLSDGISMLENGRFAFFSHITNVYSKVGHFKTADFCSLTEIKVYEPFQVSGFVRKSLPYKELFIQGLILLKETGIITRENNYWLNNKPFCTGAVKSIAFNMHSLFLAYAVYAFGFLISLLILLLELLCKYKQMY</sequence>
<comment type="subcellular location">
    <subcellularLocation>
        <location evidence="1">Cell membrane</location>
        <topology evidence="1">Multi-pass membrane protein</topology>
    </subcellularLocation>
</comment>
<organism evidence="8 9">
    <name type="scientific">Rhodnius prolixus</name>
    <name type="common">Triatomid bug</name>
    <dbReference type="NCBI Taxonomy" id="13249"/>
    <lineage>
        <taxon>Eukaryota</taxon>
        <taxon>Metazoa</taxon>
        <taxon>Ecdysozoa</taxon>
        <taxon>Arthropoda</taxon>
        <taxon>Hexapoda</taxon>
        <taxon>Insecta</taxon>
        <taxon>Pterygota</taxon>
        <taxon>Neoptera</taxon>
        <taxon>Paraneoptera</taxon>
        <taxon>Hemiptera</taxon>
        <taxon>Heteroptera</taxon>
        <taxon>Panheteroptera</taxon>
        <taxon>Cimicomorpha</taxon>
        <taxon>Reduviidae</taxon>
        <taxon>Triatominae</taxon>
        <taxon>Rhodnius</taxon>
    </lineage>
</organism>
<keyword evidence="2" id="KW-1003">Cell membrane</keyword>
<reference evidence="8" key="1">
    <citation type="submission" date="2015-06" db="UniProtKB">
        <authorList>
            <consortium name="EnsemblMetazoa"/>
        </authorList>
    </citation>
    <scope>IDENTIFICATION</scope>
</reference>
<dbReference type="InParanoid" id="A0A0H2UI50"/>